<dbReference type="RefSeq" id="WP_064989337.1">
    <property type="nucleotide sequence ID" value="NZ_CP033361.1"/>
</dbReference>
<dbReference type="Pfam" id="PF00107">
    <property type="entry name" value="ADH_zinc_N"/>
    <property type="match status" value="1"/>
</dbReference>
<dbReference type="InterPro" id="IPR020843">
    <property type="entry name" value="ER"/>
</dbReference>
<protein>
    <submittedName>
        <fullName evidence="2">NAD(P)-dependent alcohol dehydrogenase</fullName>
    </submittedName>
</protein>
<dbReference type="Gene3D" id="3.90.180.10">
    <property type="entry name" value="Medium-chain alcohol dehydrogenases, catalytic domain"/>
    <property type="match status" value="1"/>
</dbReference>
<sequence>MKLIRLRAPGGLERLELVEEDPPRPGRGDVLVRIRACSLNMRDDFAVQGKTPLADGRVPLSDGAGEVVAVGDDVDAFKPGDSVVSTFYPFWLEGDMTPSTRRDVPGESFDGLASEYVRMPAQAFTRAPRGYTHMEAATLTCTGVTAWRGLVVRGKVKPGDTVLVLGTGSVSLFALQFAKAAGARVIATSSGEEKLERLTRLGADATINYKAVPEWGRKARDLTDGRGVDHVIEVGGPATLSQSIAACRTGGHIALIGVLTGFAAEVSIPALFSNQIRVSGISIGSRADQQDMIRAIEVNSLKPVIDRRFPLRDIAAAFTHYGAQKHFGKVCLEL</sequence>
<dbReference type="SMART" id="SM00829">
    <property type="entry name" value="PKS_ER"/>
    <property type="match status" value="1"/>
</dbReference>
<keyword evidence="3" id="KW-1185">Reference proteome</keyword>
<dbReference type="InterPro" id="IPR011032">
    <property type="entry name" value="GroES-like_sf"/>
</dbReference>
<proteinExistence type="predicted"/>
<feature type="domain" description="Enoyl reductase (ER)" evidence="1">
    <location>
        <begin position="10"/>
        <end position="332"/>
    </location>
</feature>
<name>A0A6M7UKD7_9HYPH</name>
<dbReference type="Pfam" id="PF08240">
    <property type="entry name" value="ADH_N"/>
    <property type="match status" value="1"/>
</dbReference>
<dbReference type="InterPro" id="IPR052711">
    <property type="entry name" value="Zinc_ADH-like"/>
</dbReference>
<dbReference type="InterPro" id="IPR036291">
    <property type="entry name" value="NAD(P)-bd_dom_sf"/>
</dbReference>
<dbReference type="AlphaFoldDB" id="A0A6M7UKD7"/>
<accession>A0A6M7UKD7</accession>
<dbReference type="SUPFAM" id="SSF50129">
    <property type="entry name" value="GroES-like"/>
    <property type="match status" value="1"/>
</dbReference>
<dbReference type="CDD" id="cd08276">
    <property type="entry name" value="MDR7"/>
    <property type="match status" value="1"/>
</dbReference>
<dbReference type="Proteomes" id="UP000503339">
    <property type="component" value="Chromosome"/>
</dbReference>
<evidence type="ECO:0000259" key="1">
    <source>
        <dbReference type="SMART" id="SM00829"/>
    </source>
</evidence>
<dbReference type="Gene3D" id="3.40.50.720">
    <property type="entry name" value="NAD(P)-binding Rossmann-like Domain"/>
    <property type="match status" value="1"/>
</dbReference>
<gene>
    <name evidence="2" type="ORF">EB233_14530</name>
</gene>
<dbReference type="KEGG" id="merd:EB233_14530"/>
<reference evidence="2 3" key="1">
    <citation type="submission" date="2018-10" db="EMBL/GenBank/DDBJ databases">
        <authorList>
            <person name="Perry B.J."/>
            <person name="Sullivan J.T."/>
            <person name="Murphy R.J.T."/>
            <person name="Ramsay J.P."/>
            <person name="Ronson C.W."/>
        </authorList>
    </citation>
    <scope>NUCLEOTIDE SEQUENCE [LARGE SCALE GENOMIC DNA]</scope>
    <source>
        <strain evidence="2 3">NZP2014</strain>
    </source>
</reference>
<dbReference type="GO" id="GO:0016491">
    <property type="term" value="F:oxidoreductase activity"/>
    <property type="evidence" value="ECO:0007669"/>
    <property type="project" value="InterPro"/>
</dbReference>
<evidence type="ECO:0000313" key="3">
    <source>
        <dbReference type="Proteomes" id="UP000503339"/>
    </source>
</evidence>
<organism evidence="2 3">
    <name type="scientific">Mesorhizobium erdmanii</name>
    <dbReference type="NCBI Taxonomy" id="1777866"/>
    <lineage>
        <taxon>Bacteria</taxon>
        <taxon>Pseudomonadati</taxon>
        <taxon>Pseudomonadota</taxon>
        <taxon>Alphaproteobacteria</taxon>
        <taxon>Hyphomicrobiales</taxon>
        <taxon>Phyllobacteriaceae</taxon>
        <taxon>Mesorhizobium</taxon>
    </lineage>
</organism>
<dbReference type="EMBL" id="CP033361">
    <property type="protein sequence ID" value="QKC76588.1"/>
    <property type="molecule type" value="Genomic_DNA"/>
</dbReference>
<dbReference type="SUPFAM" id="SSF51735">
    <property type="entry name" value="NAD(P)-binding Rossmann-fold domains"/>
    <property type="match status" value="1"/>
</dbReference>
<dbReference type="PANTHER" id="PTHR45033:SF2">
    <property type="entry name" value="ZINC-TYPE ALCOHOL DEHYDROGENASE-LIKE PROTEIN C1773.06C"/>
    <property type="match status" value="1"/>
</dbReference>
<dbReference type="InterPro" id="IPR013154">
    <property type="entry name" value="ADH-like_N"/>
</dbReference>
<dbReference type="InterPro" id="IPR013149">
    <property type="entry name" value="ADH-like_C"/>
</dbReference>
<evidence type="ECO:0000313" key="2">
    <source>
        <dbReference type="EMBL" id="QKC76588.1"/>
    </source>
</evidence>
<dbReference type="PANTHER" id="PTHR45033">
    <property type="match status" value="1"/>
</dbReference>